<feature type="binding site" evidence="10">
    <location>
        <begin position="427"/>
        <end position="428"/>
    </location>
    <ligand>
        <name>substrate</name>
    </ligand>
</feature>
<evidence type="ECO:0000256" key="3">
    <source>
        <dbReference type="ARBA" id="ARBA00012744"/>
    </source>
</evidence>
<dbReference type="EMBL" id="CP036263">
    <property type="protein sequence ID" value="QDS98412.1"/>
    <property type="molecule type" value="Genomic_DNA"/>
</dbReference>
<keyword evidence="5" id="KW-0136">Cellulose degradation</keyword>
<proteinExistence type="inferred from homology"/>
<evidence type="ECO:0000256" key="4">
    <source>
        <dbReference type="ARBA" id="ARBA00022801"/>
    </source>
</evidence>
<evidence type="ECO:0000256" key="12">
    <source>
        <dbReference type="RuleBase" id="RU361175"/>
    </source>
</evidence>
<dbReference type="PROSITE" id="PS00572">
    <property type="entry name" value="GLYCOSYL_HYDROL_F1_1"/>
    <property type="match status" value="1"/>
</dbReference>
<reference evidence="13 14" key="1">
    <citation type="submission" date="2019-02" db="EMBL/GenBank/DDBJ databases">
        <title>Deep-cultivation of Planctomycetes and their phenomic and genomic characterization uncovers novel biology.</title>
        <authorList>
            <person name="Wiegand S."/>
            <person name="Jogler M."/>
            <person name="Boedeker C."/>
            <person name="Pinto D."/>
            <person name="Vollmers J."/>
            <person name="Rivas-Marin E."/>
            <person name="Kohn T."/>
            <person name="Peeters S.H."/>
            <person name="Heuer A."/>
            <person name="Rast P."/>
            <person name="Oberbeckmann S."/>
            <person name="Bunk B."/>
            <person name="Jeske O."/>
            <person name="Meyerdierks A."/>
            <person name="Storesund J.E."/>
            <person name="Kallscheuer N."/>
            <person name="Luecker S."/>
            <person name="Lage O.M."/>
            <person name="Pohl T."/>
            <person name="Merkel B.J."/>
            <person name="Hornburger P."/>
            <person name="Mueller R.-W."/>
            <person name="Bruemmer F."/>
            <person name="Labrenz M."/>
            <person name="Spormann A.M."/>
            <person name="Op den Camp H."/>
            <person name="Overmann J."/>
            <person name="Amann R."/>
            <person name="Jetten M.S.M."/>
            <person name="Mascher T."/>
            <person name="Medema M.H."/>
            <person name="Devos D.P."/>
            <person name="Kaster A.-K."/>
            <person name="Ovreas L."/>
            <person name="Rohde M."/>
            <person name="Galperin M.Y."/>
            <person name="Jogler C."/>
        </authorList>
    </citation>
    <scope>NUCLEOTIDE SEQUENCE [LARGE SCALE GENOMIC DNA]</scope>
    <source>
        <strain evidence="13 14">HG15A2</strain>
    </source>
</reference>
<evidence type="ECO:0000256" key="9">
    <source>
        <dbReference type="PIRSR" id="PIRSR617736-1"/>
    </source>
</evidence>
<feature type="binding site" evidence="10">
    <location>
        <position position="135"/>
    </location>
    <ligand>
        <name>substrate</name>
    </ligand>
</feature>
<evidence type="ECO:0000313" key="13">
    <source>
        <dbReference type="EMBL" id="QDS98412.1"/>
    </source>
</evidence>
<sequence>MTDSKQAYPSSAIMSPTTRFPDDFNWGVGTSAYQIEGSASTGGRGPSVWDTFCQQEGTVSNGDHGGTACDHVNRFREDVALLKQIGVGAYRFSISWSRVMPTGEGLVNEPGLAFYEQLVDELLLAGITPWVTLFHWDYPQALFEQSGEKGGWLNPKTVDWFAVYTRVIIERLSDRVSHWITLNEPQCFLSYGHGDGTNAPGLKLPLAEQLTAAHHALLAHGRAVQVIRERAKTPPTIGWAPVGVVKAPASPAQPDIEAAQKATMDVPTKSLWNNTWFNDPVFLGHYPKPGLRRFGKDVPEFTAADMEIIAQPVDFLGLNIYTAQHVKAGDPGDQPTPPGTPRTAFDWPVVEDSLYWGVRFHAQRYQVPIVITENGMANVDWVHTDGHVHDPQRIDYTRRHLKFLAKAIDEGFDVRGYFHWSLLDNFEWAFGYDKRFGLIHVDFETQQRTPKDSARWYAEVIGNNGF</sequence>
<feature type="binding site" evidence="10">
    <location>
        <position position="183"/>
    </location>
    <ligand>
        <name>substrate</name>
    </ligand>
</feature>
<dbReference type="GO" id="GO:0030245">
    <property type="term" value="P:cellulose catabolic process"/>
    <property type="evidence" value="ECO:0007669"/>
    <property type="project" value="UniProtKB-KW"/>
</dbReference>
<dbReference type="InterPro" id="IPR017853">
    <property type="entry name" value="GH"/>
</dbReference>
<keyword evidence="6" id="KW-0119">Carbohydrate metabolism</keyword>
<dbReference type="Pfam" id="PF00232">
    <property type="entry name" value="Glyco_hydro_1"/>
    <property type="match status" value="1"/>
</dbReference>
<dbReference type="GO" id="GO:0008422">
    <property type="term" value="F:beta-glucosidase activity"/>
    <property type="evidence" value="ECO:0007669"/>
    <property type="project" value="UniProtKB-EC"/>
</dbReference>
<dbReference type="InterPro" id="IPR001360">
    <property type="entry name" value="Glyco_hydro_1"/>
</dbReference>
<keyword evidence="4 12" id="KW-0378">Hydrolase</keyword>
<name>A0A517MU69_9BACT</name>
<dbReference type="Proteomes" id="UP000319852">
    <property type="component" value="Chromosome"/>
</dbReference>
<dbReference type="SUPFAM" id="SSF51445">
    <property type="entry name" value="(Trans)glycosidases"/>
    <property type="match status" value="1"/>
</dbReference>
<dbReference type="InterPro" id="IPR033132">
    <property type="entry name" value="GH_1_N_CS"/>
</dbReference>
<evidence type="ECO:0000256" key="2">
    <source>
        <dbReference type="ARBA" id="ARBA00010838"/>
    </source>
</evidence>
<feature type="binding site" evidence="10">
    <location>
        <position position="34"/>
    </location>
    <ligand>
        <name>substrate</name>
    </ligand>
</feature>
<evidence type="ECO:0000256" key="7">
    <source>
        <dbReference type="ARBA" id="ARBA00023295"/>
    </source>
</evidence>
<evidence type="ECO:0000256" key="5">
    <source>
        <dbReference type="ARBA" id="ARBA00023001"/>
    </source>
</evidence>
<dbReference type="PROSITE" id="PS00653">
    <property type="entry name" value="GLYCOSYL_HYDROL_F1_2"/>
    <property type="match status" value="1"/>
</dbReference>
<feature type="active site" description="Proton donor" evidence="9">
    <location>
        <position position="184"/>
    </location>
</feature>
<dbReference type="PANTHER" id="PTHR10353:SF36">
    <property type="entry name" value="LP05116P"/>
    <property type="match status" value="1"/>
</dbReference>
<dbReference type="FunFam" id="3.20.20.80:FF:000004">
    <property type="entry name" value="Beta-glucosidase 6-phospho-beta-glucosidase"/>
    <property type="match status" value="1"/>
</dbReference>
<protein>
    <recommendedName>
        <fullName evidence="3 12">Beta-glucosidase</fullName>
        <ecNumber evidence="3 12">3.2.1.21</ecNumber>
    </recommendedName>
</protein>
<keyword evidence="7 12" id="KW-0326">Glycosidase</keyword>
<dbReference type="InterPro" id="IPR018120">
    <property type="entry name" value="Glyco_hydro_1_AS"/>
</dbReference>
<feature type="binding site" evidence="10">
    <location>
        <position position="420"/>
    </location>
    <ligand>
        <name>substrate</name>
    </ligand>
</feature>
<comment type="catalytic activity">
    <reaction evidence="1 12">
        <text>Hydrolysis of terminal, non-reducing beta-D-glucosyl residues with release of beta-D-glucose.</text>
        <dbReference type="EC" id="3.2.1.21"/>
    </reaction>
</comment>
<dbReference type="OrthoDB" id="9765195at2"/>
<feature type="binding site" evidence="10">
    <location>
        <position position="321"/>
    </location>
    <ligand>
        <name>substrate</name>
    </ligand>
</feature>
<dbReference type="PRINTS" id="PR00131">
    <property type="entry name" value="GLHYDRLASE1"/>
</dbReference>
<keyword evidence="14" id="KW-1185">Reference proteome</keyword>
<organism evidence="13 14">
    <name type="scientific">Adhaeretor mobilis</name>
    <dbReference type="NCBI Taxonomy" id="1930276"/>
    <lineage>
        <taxon>Bacteria</taxon>
        <taxon>Pseudomonadati</taxon>
        <taxon>Planctomycetota</taxon>
        <taxon>Planctomycetia</taxon>
        <taxon>Pirellulales</taxon>
        <taxon>Lacipirellulaceae</taxon>
        <taxon>Adhaeretor</taxon>
    </lineage>
</organism>
<dbReference type="GO" id="GO:0005829">
    <property type="term" value="C:cytosol"/>
    <property type="evidence" value="ECO:0007669"/>
    <property type="project" value="TreeGrafter"/>
</dbReference>
<dbReference type="EC" id="3.2.1.21" evidence="3 12"/>
<dbReference type="NCBIfam" id="TIGR03356">
    <property type="entry name" value="BGL"/>
    <property type="match status" value="1"/>
</dbReference>
<evidence type="ECO:0000256" key="11">
    <source>
        <dbReference type="PROSITE-ProRule" id="PRU10055"/>
    </source>
</evidence>
<evidence type="ECO:0000256" key="10">
    <source>
        <dbReference type="PIRSR" id="PIRSR617736-2"/>
    </source>
</evidence>
<dbReference type="PANTHER" id="PTHR10353">
    <property type="entry name" value="GLYCOSYL HYDROLASE"/>
    <property type="match status" value="1"/>
</dbReference>
<evidence type="ECO:0000313" key="14">
    <source>
        <dbReference type="Proteomes" id="UP000319852"/>
    </source>
</evidence>
<comment type="similarity">
    <text evidence="2 12">Belongs to the glycosyl hydrolase 1 family.</text>
</comment>
<evidence type="ECO:0000256" key="1">
    <source>
        <dbReference type="ARBA" id="ARBA00000448"/>
    </source>
</evidence>
<evidence type="ECO:0000256" key="8">
    <source>
        <dbReference type="ARBA" id="ARBA00023326"/>
    </source>
</evidence>
<feature type="active site" description="Nucleophile" evidence="9 11">
    <location>
        <position position="373"/>
    </location>
</feature>
<dbReference type="AlphaFoldDB" id="A0A517MU69"/>
<accession>A0A517MU69</accession>
<evidence type="ECO:0000256" key="6">
    <source>
        <dbReference type="ARBA" id="ARBA00023277"/>
    </source>
</evidence>
<dbReference type="InterPro" id="IPR017736">
    <property type="entry name" value="Glyco_hydro_1_beta-glucosidase"/>
</dbReference>
<dbReference type="KEGG" id="amob:HG15A2_16880"/>
<gene>
    <name evidence="13" type="primary">bglA_1</name>
    <name evidence="13" type="ORF">HG15A2_16880</name>
</gene>
<dbReference type="Gene3D" id="3.20.20.80">
    <property type="entry name" value="Glycosidases"/>
    <property type="match status" value="1"/>
</dbReference>
<keyword evidence="8" id="KW-0624">Polysaccharide degradation</keyword>